<dbReference type="GO" id="GO:0005813">
    <property type="term" value="C:centrosome"/>
    <property type="evidence" value="ECO:0007669"/>
    <property type="project" value="TreeGrafter"/>
</dbReference>
<dbReference type="EMBL" id="CAACVG010010235">
    <property type="protein sequence ID" value="VEN55304.1"/>
    <property type="molecule type" value="Genomic_DNA"/>
</dbReference>
<keyword evidence="2" id="KW-1185">Reference proteome</keyword>
<dbReference type="GO" id="GO:0042148">
    <property type="term" value="P:DNA strand invasion"/>
    <property type="evidence" value="ECO:0007669"/>
    <property type="project" value="TreeGrafter"/>
</dbReference>
<dbReference type="OrthoDB" id="420422at2759"/>
<dbReference type="AlphaFoldDB" id="A0A653D545"/>
<dbReference type="GO" id="GO:0000400">
    <property type="term" value="F:four-way junction DNA binding"/>
    <property type="evidence" value="ECO:0007669"/>
    <property type="project" value="TreeGrafter"/>
</dbReference>
<dbReference type="SUPFAM" id="SSF52540">
    <property type="entry name" value="P-loop containing nucleoside triphosphate hydrolases"/>
    <property type="match status" value="1"/>
</dbReference>
<dbReference type="InterPro" id="IPR030547">
    <property type="entry name" value="XRCC2"/>
</dbReference>
<dbReference type="InterPro" id="IPR027417">
    <property type="entry name" value="P-loop_NTPase"/>
</dbReference>
<dbReference type="Proteomes" id="UP000410492">
    <property type="component" value="Unassembled WGS sequence"/>
</dbReference>
<name>A0A653D545_CALMS</name>
<proteinExistence type="predicted"/>
<dbReference type="PANTHER" id="PTHR46644:SF2">
    <property type="entry name" value="DNA REPAIR PROTEIN XRCC2"/>
    <property type="match status" value="1"/>
</dbReference>
<reference evidence="1 2" key="1">
    <citation type="submission" date="2019-01" db="EMBL/GenBank/DDBJ databases">
        <authorList>
            <person name="Sayadi A."/>
        </authorList>
    </citation>
    <scope>NUCLEOTIDE SEQUENCE [LARGE SCALE GENOMIC DNA]</scope>
</reference>
<evidence type="ECO:0000313" key="1">
    <source>
        <dbReference type="EMBL" id="VEN55304.1"/>
    </source>
</evidence>
<evidence type="ECO:0000313" key="2">
    <source>
        <dbReference type="Proteomes" id="UP000410492"/>
    </source>
</evidence>
<protein>
    <submittedName>
        <fullName evidence="1">Uncharacterized protein</fullName>
    </submittedName>
</protein>
<dbReference type="GO" id="GO:0033063">
    <property type="term" value="C:Rad51B-Rad51C-Rad51D-XRCC2 complex"/>
    <property type="evidence" value="ECO:0007669"/>
    <property type="project" value="InterPro"/>
</dbReference>
<sequence length="257" mass="29598">MDTDSSCKSRIESGPQLFRRLNSSSHSIDGINPALFPNGGPYPNKVIEITGELNVEKTDLLVDFIVKSILPTKFSKEWKSSGVILVNTEFQINIFRIIKVIEAHLLENNVKESKRHLIEEALKSLIIINCYSLEDTELAFYSLEKLLFNNGNINLIIVDNIAANYWIAKLNKNTLSYFQHALKMFDLIFNIIKHLNATLVFVRHENKDSKKLLRNIDHQIKVECISEDKFNFQMTNFDDNSSFNVLARMENNILKFS</sequence>
<organism evidence="1 2">
    <name type="scientific">Callosobruchus maculatus</name>
    <name type="common">Southern cowpea weevil</name>
    <name type="synonym">Pulse bruchid</name>
    <dbReference type="NCBI Taxonomy" id="64391"/>
    <lineage>
        <taxon>Eukaryota</taxon>
        <taxon>Metazoa</taxon>
        <taxon>Ecdysozoa</taxon>
        <taxon>Arthropoda</taxon>
        <taxon>Hexapoda</taxon>
        <taxon>Insecta</taxon>
        <taxon>Pterygota</taxon>
        <taxon>Neoptera</taxon>
        <taxon>Endopterygota</taxon>
        <taxon>Coleoptera</taxon>
        <taxon>Polyphaga</taxon>
        <taxon>Cucujiformia</taxon>
        <taxon>Chrysomeloidea</taxon>
        <taxon>Chrysomelidae</taxon>
        <taxon>Bruchinae</taxon>
        <taxon>Bruchini</taxon>
        <taxon>Callosobruchus</taxon>
    </lineage>
</organism>
<dbReference type="Gene3D" id="3.40.50.300">
    <property type="entry name" value="P-loop containing nucleotide triphosphate hydrolases"/>
    <property type="match status" value="1"/>
</dbReference>
<dbReference type="GO" id="GO:0005657">
    <property type="term" value="C:replication fork"/>
    <property type="evidence" value="ECO:0007669"/>
    <property type="project" value="InterPro"/>
</dbReference>
<accession>A0A653D545</accession>
<gene>
    <name evidence="1" type="ORF">CALMAC_LOCUS14525</name>
</gene>
<dbReference type="PANTHER" id="PTHR46644">
    <property type="entry name" value="DNA REPAIR PROTEIN XRCC2"/>
    <property type="match status" value="1"/>
</dbReference>
<dbReference type="GO" id="GO:0000724">
    <property type="term" value="P:double-strand break repair via homologous recombination"/>
    <property type="evidence" value="ECO:0007669"/>
    <property type="project" value="InterPro"/>
</dbReference>